<name>A0A0A9EZU3_ARUDO</name>
<sequence>MYSKSAERSRHALLSETAIASPIYRTSLVLLTGPIII</sequence>
<proteinExistence type="predicted"/>
<accession>A0A0A9EZU3</accession>
<reference evidence="1" key="1">
    <citation type="submission" date="2014-09" db="EMBL/GenBank/DDBJ databases">
        <authorList>
            <person name="Magalhaes I.L.F."/>
            <person name="Oliveira U."/>
            <person name="Santos F.R."/>
            <person name="Vidigal T.H.D.A."/>
            <person name="Brescovit A.D."/>
            <person name="Santos A.J."/>
        </authorList>
    </citation>
    <scope>NUCLEOTIDE SEQUENCE</scope>
    <source>
        <tissue evidence="1">Shoot tissue taken approximately 20 cm above the soil surface</tissue>
    </source>
</reference>
<evidence type="ECO:0000313" key="1">
    <source>
        <dbReference type="EMBL" id="JAE05577.1"/>
    </source>
</evidence>
<dbReference type="EMBL" id="GBRH01192319">
    <property type="protein sequence ID" value="JAE05577.1"/>
    <property type="molecule type" value="Transcribed_RNA"/>
</dbReference>
<dbReference type="AlphaFoldDB" id="A0A0A9EZU3"/>
<protein>
    <submittedName>
        <fullName evidence="1">Uncharacterized protein</fullName>
    </submittedName>
</protein>
<reference evidence="1" key="2">
    <citation type="journal article" date="2015" name="Data Brief">
        <title>Shoot transcriptome of the giant reed, Arundo donax.</title>
        <authorList>
            <person name="Barrero R.A."/>
            <person name="Guerrero F.D."/>
            <person name="Moolhuijzen P."/>
            <person name="Goolsby J.A."/>
            <person name="Tidwell J."/>
            <person name="Bellgard S.E."/>
            <person name="Bellgard M.I."/>
        </authorList>
    </citation>
    <scope>NUCLEOTIDE SEQUENCE</scope>
    <source>
        <tissue evidence="1">Shoot tissue taken approximately 20 cm above the soil surface</tissue>
    </source>
</reference>
<organism evidence="1">
    <name type="scientific">Arundo donax</name>
    <name type="common">Giant reed</name>
    <name type="synonym">Donax arundinaceus</name>
    <dbReference type="NCBI Taxonomy" id="35708"/>
    <lineage>
        <taxon>Eukaryota</taxon>
        <taxon>Viridiplantae</taxon>
        <taxon>Streptophyta</taxon>
        <taxon>Embryophyta</taxon>
        <taxon>Tracheophyta</taxon>
        <taxon>Spermatophyta</taxon>
        <taxon>Magnoliopsida</taxon>
        <taxon>Liliopsida</taxon>
        <taxon>Poales</taxon>
        <taxon>Poaceae</taxon>
        <taxon>PACMAD clade</taxon>
        <taxon>Arundinoideae</taxon>
        <taxon>Arundineae</taxon>
        <taxon>Arundo</taxon>
    </lineage>
</organism>